<accession>A0ABP7XTP1</accession>
<keyword evidence="2" id="KW-0472">Membrane</keyword>
<keyword evidence="4" id="KW-1185">Reference proteome</keyword>
<evidence type="ECO:0000313" key="4">
    <source>
        <dbReference type="Proteomes" id="UP001501845"/>
    </source>
</evidence>
<sequence length="141" mass="14043">MTAVVTRLSGRVAARGPLVAVAAFGTGTVAAVVLCMAVGLAAERRRAELTLLRARGGSLRGLAGRLLAETAVVAVPAAALGLQAARLAVGTGRPAQSAVAAGAVALVAALALPLRAVRRAGRQRTLSPRAPTPARRTATDP</sequence>
<evidence type="ECO:0000256" key="1">
    <source>
        <dbReference type="SAM" id="MobiDB-lite"/>
    </source>
</evidence>
<evidence type="ECO:0000313" key="3">
    <source>
        <dbReference type="EMBL" id="GAA4125459.1"/>
    </source>
</evidence>
<feature type="transmembrane region" description="Helical" evidence="2">
    <location>
        <begin position="62"/>
        <end position="85"/>
    </location>
</feature>
<name>A0ABP7XTP1_9ACTN</name>
<proteinExistence type="predicted"/>
<dbReference type="EMBL" id="BAABBU010000004">
    <property type="protein sequence ID" value="GAA4125459.1"/>
    <property type="molecule type" value="Genomic_DNA"/>
</dbReference>
<dbReference type="RefSeq" id="WP_048457847.1">
    <property type="nucleotide sequence ID" value="NZ_BAABBU010000004.1"/>
</dbReference>
<gene>
    <name evidence="3" type="ORF">GCM10022285_08770</name>
</gene>
<feature type="compositionally biased region" description="Low complexity" evidence="1">
    <location>
        <begin position="128"/>
        <end position="141"/>
    </location>
</feature>
<dbReference type="Proteomes" id="UP001501845">
    <property type="component" value="Unassembled WGS sequence"/>
</dbReference>
<feature type="region of interest" description="Disordered" evidence="1">
    <location>
        <begin position="121"/>
        <end position="141"/>
    </location>
</feature>
<keyword evidence="2" id="KW-0812">Transmembrane</keyword>
<feature type="transmembrane region" description="Helical" evidence="2">
    <location>
        <begin position="97"/>
        <end position="117"/>
    </location>
</feature>
<evidence type="ECO:0008006" key="5">
    <source>
        <dbReference type="Google" id="ProtNLM"/>
    </source>
</evidence>
<feature type="transmembrane region" description="Helical" evidence="2">
    <location>
        <begin position="20"/>
        <end position="42"/>
    </location>
</feature>
<organism evidence="3 4">
    <name type="scientific">Streptomyces tunisiensis</name>
    <dbReference type="NCBI Taxonomy" id="948699"/>
    <lineage>
        <taxon>Bacteria</taxon>
        <taxon>Bacillati</taxon>
        <taxon>Actinomycetota</taxon>
        <taxon>Actinomycetes</taxon>
        <taxon>Kitasatosporales</taxon>
        <taxon>Streptomycetaceae</taxon>
        <taxon>Streptomyces</taxon>
    </lineage>
</organism>
<evidence type="ECO:0000256" key="2">
    <source>
        <dbReference type="SAM" id="Phobius"/>
    </source>
</evidence>
<protein>
    <recommendedName>
        <fullName evidence="5">ABC3 transporter permease protein domain-containing protein</fullName>
    </recommendedName>
</protein>
<keyword evidence="2" id="KW-1133">Transmembrane helix</keyword>
<reference evidence="4" key="1">
    <citation type="journal article" date="2019" name="Int. J. Syst. Evol. Microbiol.">
        <title>The Global Catalogue of Microorganisms (GCM) 10K type strain sequencing project: providing services to taxonomists for standard genome sequencing and annotation.</title>
        <authorList>
            <consortium name="The Broad Institute Genomics Platform"/>
            <consortium name="The Broad Institute Genome Sequencing Center for Infectious Disease"/>
            <person name="Wu L."/>
            <person name="Ma J."/>
        </authorList>
    </citation>
    <scope>NUCLEOTIDE SEQUENCE [LARGE SCALE GENOMIC DNA]</scope>
    <source>
        <strain evidence="4">JCM 17589</strain>
    </source>
</reference>
<comment type="caution">
    <text evidence="3">The sequence shown here is derived from an EMBL/GenBank/DDBJ whole genome shotgun (WGS) entry which is preliminary data.</text>
</comment>